<organism evidence="2 3">
    <name type="scientific">Clavispora lusitaniae</name>
    <name type="common">Candida lusitaniae</name>
    <dbReference type="NCBI Taxonomy" id="36911"/>
    <lineage>
        <taxon>Eukaryota</taxon>
        <taxon>Fungi</taxon>
        <taxon>Dikarya</taxon>
        <taxon>Ascomycota</taxon>
        <taxon>Saccharomycotina</taxon>
        <taxon>Pichiomycetes</taxon>
        <taxon>Metschnikowiaceae</taxon>
        <taxon>Clavispora</taxon>
    </lineage>
</organism>
<evidence type="ECO:0000256" key="1">
    <source>
        <dbReference type="SAM" id="MobiDB-lite"/>
    </source>
</evidence>
<evidence type="ECO:0000313" key="3">
    <source>
        <dbReference type="Proteomes" id="UP000195602"/>
    </source>
</evidence>
<dbReference type="KEGG" id="clus:A9F13_16g01034"/>
<accession>A0AA91PX50</accession>
<evidence type="ECO:0000313" key="2">
    <source>
        <dbReference type="EMBL" id="OVF07001.1"/>
    </source>
</evidence>
<proteinExistence type="predicted"/>
<dbReference type="EMBL" id="LYUB02000016">
    <property type="protein sequence ID" value="OVF07001.1"/>
    <property type="molecule type" value="Genomic_DNA"/>
</dbReference>
<comment type="caution">
    <text evidence="2">The sequence shown here is derived from an EMBL/GenBank/DDBJ whole genome shotgun (WGS) entry which is preliminary data.</text>
</comment>
<reference evidence="2 3" key="1">
    <citation type="submission" date="2017-04" db="EMBL/GenBank/DDBJ databases">
        <title>Draft genome of the yeast Clavispora lusitaniae type strain CBS 6936.</title>
        <authorList>
            <person name="Durrens P."/>
            <person name="Klopp C."/>
            <person name="Biteau N."/>
            <person name="Fitton-Ouhabi V."/>
            <person name="Dementhon K."/>
            <person name="Accoceberry I."/>
            <person name="Sherman D.J."/>
            <person name="Noel T."/>
        </authorList>
    </citation>
    <scope>NUCLEOTIDE SEQUENCE [LARGE SCALE GENOMIC DNA]</scope>
    <source>
        <strain evidence="2 3">CBS 6936</strain>
    </source>
</reference>
<feature type="region of interest" description="Disordered" evidence="1">
    <location>
        <begin position="201"/>
        <end position="233"/>
    </location>
</feature>
<name>A0AA91PX50_CLALS</name>
<dbReference type="AlphaFoldDB" id="A0AA91PX50"/>
<sequence length="411" mass="45684">MAGCTSLSTLDLALEGASPGLVTLPVMVLAMVKQPNWGFGFLLVTDFTDFENSTYNRKIAVPSSLPDTFTVGGRVLRRSQIFSISLKAALLDGYWQALSRFSPRMRAYNYMDERLGVIAQEGVVAMVSFRVKSYRGTIEGFMSHLHVATRAVLGSRSLAAEFSGQGLDTFMRRYMDYIDADLYDRLVAVFPIEKYMRRPMKRERQIGTEQDNGSKDGNQNGREEENQNGNFADHATANNAAGIEQGEAQVKEKSTDRENSPHLSGVRPVFAHPSHGSMPFLHWRALSPADIALGTSIQTSGFLQSLDPHVFVKPFRRTLKLAPLRFTLTANSTSRACAYVEILSDAEWCAFLGISEIEETIENVSKLTSRLESMKGRILSLVVERRSVSLSHGYSRPYWGLASSLDDLAEQ</sequence>
<dbReference type="Proteomes" id="UP000195602">
    <property type="component" value="Unassembled WGS sequence"/>
</dbReference>
<protein>
    <submittedName>
        <fullName evidence="2">Uncharacterized protein</fullName>
    </submittedName>
</protein>
<gene>
    <name evidence="2" type="ORF">A9F13_16g01034</name>
</gene>